<feature type="compositionally biased region" description="Basic and acidic residues" evidence="13">
    <location>
        <begin position="427"/>
        <end position="436"/>
    </location>
</feature>
<dbReference type="GO" id="GO:0016020">
    <property type="term" value="C:membrane"/>
    <property type="evidence" value="ECO:0007669"/>
    <property type="project" value="UniProtKB-SubCell"/>
</dbReference>
<feature type="compositionally biased region" description="Polar residues" evidence="13">
    <location>
        <begin position="437"/>
        <end position="446"/>
    </location>
</feature>
<evidence type="ECO:0000256" key="2">
    <source>
        <dbReference type="ARBA" id="ARBA00006675"/>
    </source>
</evidence>
<dbReference type="GO" id="GO:0016746">
    <property type="term" value="F:acyltransferase activity"/>
    <property type="evidence" value="ECO:0007669"/>
    <property type="project" value="UniProtKB-KW"/>
</dbReference>
<evidence type="ECO:0000256" key="4">
    <source>
        <dbReference type="ARBA" id="ARBA00022516"/>
    </source>
</evidence>
<keyword evidence="16" id="KW-1185">Reference proteome</keyword>
<evidence type="ECO:0000256" key="3">
    <source>
        <dbReference type="ARBA" id="ARBA00019082"/>
    </source>
</evidence>
<evidence type="ECO:0000256" key="10">
    <source>
        <dbReference type="ARBA" id="ARBA00023209"/>
    </source>
</evidence>
<keyword evidence="5" id="KW-0808">Transferase</keyword>
<keyword evidence="9 14" id="KW-0472">Membrane</keyword>
<feature type="transmembrane region" description="Helical" evidence="14">
    <location>
        <begin position="157"/>
        <end position="176"/>
    </location>
</feature>
<sequence length="455" mass="52218">MDPDPALPPDVTDMVDDDDASDLTQFDDLGFNPTEFVRRFTEELRQARDEVLAATERTSRWVRQSTERSMSPSPGRVLHSLLTKQKEMIGKVKKKLKEPRNVKIRDKVSFVFGVTNLWATILLFGIRPGYVAPVYLVKLFAFISARLFMYRAKKWHYFMFDMCYFANALLAWNILVPDPNSILFKCGWGLATGPVLLAIPTWGNSLVFHSLDKMTSIFIHLEPSFVYYVMRWRAIGDHGFSPKFHALADAPQMGFWEAFIPALLGYVIWQLAYWVFVWTGRADKIRSGYATSTTWLLADPKSIVYRMTRPVPTGLRPLAFVGLQFMYTILTLLPVSMFHGYKWVHAASIILVIEFALWNGANYYFEVFSRRYVNEIERVERELNATIEASPARTRPPHGSRTVRTDDEREDVRMTAAKRVDSGVAKDGLKVERTENEATNGIQETELSPLEKKDV</sequence>
<evidence type="ECO:0000256" key="13">
    <source>
        <dbReference type="SAM" id="MobiDB-lite"/>
    </source>
</evidence>
<feature type="transmembrane region" description="Helical" evidence="14">
    <location>
        <begin position="255"/>
        <end position="276"/>
    </location>
</feature>
<dbReference type="Pfam" id="PF10998">
    <property type="entry name" value="DUF2838"/>
    <property type="match status" value="1"/>
</dbReference>
<keyword evidence="12" id="KW-0012">Acyltransferase</keyword>
<comment type="subcellular location">
    <subcellularLocation>
        <location evidence="1">Membrane</location>
        <topology evidence="1">Multi-pass membrane protein</topology>
    </subcellularLocation>
</comment>
<dbReference type="Proteomes" id="UP000070544">
    <property type="component" value="Unassembled WGS sequence"/>
</dbReference>
<feature type="transmembrane region" description="Helical" evidence="14">
    <location>
        <begin position="214"/>
        <end position="235"/>
    </location>
</feature>
<dbReference type="OMA" id="WKRRVPT"/>
<evidence type="ECO:0000256" key="12">
    <source>
        <dbReference type="ARBA" id="ARBA00023315"/>
    </source>
</evidence>
<keyword evidence="4" id="KW-0444">Lipid biosynthesis</keyword>
<reference evidence="15 16" key="1">
    <citation type="journal article" date="2015" name="Genome Biol. Evol.">
        <title>Phylogenomic analyses indicate that early fungi evolved digesting cell walls of algal ancestors of land plants.</title>
        <authorList>
            <person name="Chang Y."/>
            <person name="Wang S."/>
            <person name="Sekimoto S."/>
            <person name="Aerts A.L."/>
            <person name="Choi C."/>
            <person name="Clum A."/>
            <person name="LaButti K.M."/>
            <person name="Lindquist E.A."/>
            <person name="Yee Ngan C."/>
            <person name="Ohm R.A."/>
            <person name="Salamov A.A."/>
            <person name="Grigoriev I.V."/>
            <person name="Spatafora J.W."/>
            <person name="Berbee M.L."/>
        </authorList>
    </citation>
    <scope>NUCLEOTIDE SEQUENCE [LARGE SCALE GENOMIC DNA]</scope>
    <source>
        <strain evidence="15 16">JEL478</strain>
    </source>
</reference>
<dbReference type="InterPro" id="IPR021261">
    <property type="entry name" value="GPCAT"/>
</dbReference>
<gene>
    <name evidence="15" type="ORF">M427DRAFT_132779</name>
</gene>
<feature type="transmembrane region" description="Helical" evidence="14">
    <location>
        <begin position="343"/>
        <end position="365"/>
    </location>
</feature>
<keyword evidence="6 14" id="KW-0812">Transmembrane</keyword>
<dbReference type="AlphaFoldDB" id="A0A139ANV3"/>
<comment type="similarity">
    <text evidence="2">Belongs to the GPC1 family.</text>
</comment>
<feature type="compositionally biased region" description="Basic and acidic residues" evidence="13">
    <location>
        <begin position="403"/>
        <end position="421"/>
    </location>
</feature>
<feature type="transmembrane region" description="Helical" evidence="14">
    <location>
        <begin position="108"/>
        <end position="126"/>
    </location>
</feature>
<evidence type="ECO:0000256" key="7">
    <source>
        <dbReference type="ARBA" id="ARBA00022989"/>
    </source>
</evidence>
<proteinExistence type="inferred from homology"/>
<evidence type="ECO:0000256" key="14">
    <source>
        <dbReference type="SAM" id="Phobius"/>
    </source>
</evidence>
<evidence type="ECO:0000256" key="5">
    <source>
        <dbReference type="ARBA" id="ARBA00022679"/>
    </source>
</evidence>
<evidence type="ECO:0000256" key="6">
    <source>
        <dbReference type="ARBA" id="ARBA00022692"/>
    </source>
</evidence>
<name>A0A139ANV3_GONPJ</name>
<feature type="transmembrane region" description="Helical" evidence="14">
    <location>
        <begin position="132"/>
        <end position="150"/>
    </location>
</feature>
<accession>A0A139ANV3</accession>
<keyword evidence="11" id="KW-1208">Phospholipid metabolism</keyword>
<evidence type="ECO:0000256" key="8">
    <source>
        <dbReference type="ARBA" id="ARBA00023098"/>
    </source>
</evidence>
<keyword evidence="10" id="KW-0594">Phospholipid biosynthesis</keyword>
<evidence type="ECO:0000256" key="11">
    <source>
        <dbReference type="ARBA" id="ARBA00023264"/>
    </source>
</evidence>
<evidence type="ECO:0000256" key="9">
    <source>
        <dbReference type="ARBA" id="ARBA00023136"/>
    </source>
</evidence>
<keyword evidence="8" id="KW-0443">Lipid metabolism</keyword>
<evidence type="ECO:0000256" key="1">
    <source>
        <dbReference type="ARBA" id="ARBA00004141"/>
    </source>
</evidence>
<keyword evidence="7 14" id="KW-1133">Transmembrane helix</keyword>
<dbReference type="OrthoDB" id="406287at2759"/>
<feature type="region of interest" description="Disordered" evidence="13">
    <location>
        <begin position="389"/>
        <end position="455"/>
    </location>
</feature>
<evidence type="ECO:0000313" key="16">
    <source>
        <dbReference type="Proteomes" id="UP000070544"/>
    </source>
</evidence>
<dbReference type="PANTHER" id="PTHR31201">
    <property type="entry name" value="OS01G0585100 PROTEIN"/>
    <property type="match status" value="1"/>
</dbReference>
<feature type="transmembrane region" description="Helical" evidence="14">
    <location>
        <begin position="182"/>
        <end position="202"/>
    </location>
</feature>
<feature type="transmembrane region" description="Helical" evidence="14">
    <location>
        <begin position="315"/>
        <end position="337"/>
    </location>
</feature>
<dbReference type="PANTHER" id="PTHR31201:SF1">
    <property type="entry name" value="GLYCEROPHOSPHOCHOLINE ACYLTRANSFERASE 1"/>
    <property type="match status" value="1"/>
</dbReference>
<protein>
    <recommendedName>
        <fullName evidence="3">Glycerophosphocholine acyltransferase 1</fullName>
    </recommendedName>
</protein>
<organism evidence="15 16">
    <name type="scientific">Gonapodya prolifera (strain JEL478)</name>
    <name type="common">Monoblepharis prolifera</name>
    <dbReference type="NCBI Taxonomy" id="1344416"/>
    <lineage>
        <taxon>Eukaryota</taxon>
        <taxon>Fungi</taxon>
        <taxon>Fungi incertae sedis</taxon>
        <taxon>Chytridiomycota</taxon>
        <taxon>Chytridiomycota incertae sedis</taxon>
        <taxon>Monoblepharidomycetes</taxon>
        <taxon>Monoblepharidales</taxon>
        <taxon>Gonapodyaceae</taxon>
        <taxon>Gonapodya</taxon>
    </lineage>
</organism>
<dbReference type="GO" id="GO:0006656">
    <property type="term" value="P:phosphatidylcholine biosynthetic process"/>
    <property type="evidence" value="ECO:0007669"/>
    <property type="project" value="TreeGrafter"/>
</dbReference>
<evidence type="ECO:0000313" key="15">
    <source>
        <dbReference type="EMBL" id="KXS18429.1"/>
    </source>
</evidence>
<dbReference type="EMBL" id="KQ965742">
    <property type="protein sequence ID" value="KXS18429.1"/>
    <property type="molecule type" value="Genomic_DNA"/>
</dbReference>